<gene>
    <name evidence="4" type="ORF">FZ942_23475</name>
</gene>
<dbReference type="Proteomes" id="UP000324927">
    <property type="component" value="Unassembled WGS sequence"/>
</dbReference>
<keyword evidence="1" id="KW-0677">Repeat</keyword>
<feature type="region of interest" description="Disordered" evidence="3">
    <location>
        <begin position="562"/>
        <end position="590"/>
    </location>
</feature>
<protein>
    <submittedName>
        <fullName evidence="4">Tetratricopeptide repeat protein</fullName>
    </submittedName>
</protein>
<dbReference type="RefSeq" id="WP_149233503.1">
    <property type="nucleotide sequence ID" value="NZ_JALJXJ010000016.1"/>
</dbReference>
<evidence type="ECO:0000256" key="3">
    <source>
        <dbReference type="SAM" id="MobiDB-lite"/>
    </source>
</evidence>
<dbReference type="PANTHER" id="PTHR44858">
    <property type="entry name" value="TETRATRICOPEPTIDE REPEAT PROTEIN 6"/>
    <property type="match status" value="1"/>
</dbReference>
<dbReference type="PANTHER" id="PTHR44858:SF1">
    <property type="entry name" value="UDP-N-ACETYLGLUCOSAMINE--PEPTIDE N-ACETYLGLUCOSAMINYLTRANSFERASE SPINDLY-RELATED"/>
    <property type="match status" value="1"/>
</dbReference>
<evidence type="ECO:0000313" key="4">
    <source>
        <dbReference type="EMBL" id="KAA0593840.1"/>
    </source>
</evidence>
<dbReference type="Gene3D" id="1.25.40.10">
    <property type="entry name" value="Tetratricopeptide repeat domain"/>
    <property type="match status" value="1"/>
</dbReference>
<keyword evidence="2" id="KW-0802">TPR repeat</keyword>
<accession>A0A5A9GHF6</accession>
<dbReference type="Gene3D" id="3.40.50.2000">
    <property type="entry name" value="Glycogen Phosphorylase B"/>
    <property type="match status" value="1"/>
</dbReference>
<dbReference type="SMART" id="SM00028">
    <property type="entry name" value="TPR"/>
    <property type="match status" value="6"/>
</dbReference>
<comment type="caution">
    <text evidence="4">The sequence shown here is derived from an EMBL/GenBank/DDBJ whole genome shotgun (WGS) entry which is preliminary data.</text>
</comment>
<dbReference type="InterPro" id="IPR019734">
    <property type="entry name" value="TPR_rpt"/>
</dbReference>
<evidence type="ECO:0000313" key="5">
    <source>
        <dbReference type="Proteomes" id="UP000324927"/>
    </source>
</evidence>
<sequence length="590" mass="62490">MATTGDVLRLAADHHTAGRLEEAMALYRLVLHVDPVNIDGWRLLGKAVVKAGDRRAGLACLRRLIALCPADAAAFAECATLLADQGEETGAVAACGMALRCDPLMVQVAFQRGMLLYRQGSLRQAEAAFRTVALLVPDLAMAHINHGAVLHALGCQEAAELSLARGRRLAPEAVEAVLNSALVAMAQGRLSDVERHGRGVTVLAPDSVQGYALVANARVHQGRPQGGIAPYSRALQIEPDNSGLRVNRGVARLLLGEMAGGWDDLAAHWQSMTPPEVGDRLPRWSGAAIPAGRLLVVGQPGVGDEILFAGLIPDLAEAGIACRLVCDPRLVSLLRRSLSGTEVVARADSPSAMAAPALAMDSVAQVQASDLPRYLRRRPEDFDRQRPYLAADPHKLAALRARHSDARLRVGLSWRSVASETRSLGLEQLATALAPGLAAAGGRLISLQYGVDDQERRFAGLFHEASIDPSSDLDGFAALVAAMDLVITIDNTTAHIAGGLGVPGWVLLPFMPAWFWGVAGATTPWYPTLRLFRQATPGDWTGVLAEVSKALRSIGACHEGEVSGMDGKASDAVGKEDPSLPMAGERMRGP</sequence>
<dbReference type="InterPro" id="IPR050498">
    <property type="entry name" value="Ycf3"/>
</dbReference>
<dbReference type="EMBL" id="VTTN01000010">
    <property type="protein sequence ID" value="KAA0593840.1"/>
    <property type="molecule type" value="Genomic_DNA"/>
</dbReference>
<dbReference type="Pfam" id="PF13432">
    <property type="entry name" value="TPR_16"/>
    <property type="match status" value="1"/>
</dbReference>
<evidence type="ECO:0000256" key="1">
    <source>
        <dbReference type="ARBA" id="ARBA00022737"/>
    </source>
</evidence>
<reference evidence="4 5" key="1">
    <citation type="submission" date="2019-08" db="EMBL/GenBank/DDBJ databases">
        <authorList>
            <person name="Grouzdev D."/>
            <person name="Tikhonova E."/>
            <person name="Kravchenko I."/>
        </authorList>
    </citation>
    <scope>NUCLEOTIDE SEQUENCE [LARGE SCALE GENOMIC DNA]</scope>
    <source>
        <strain evidence="4 5">59b</strain>
    </source>
</reference>
<dbReference type="InterPro" id="IPR011990">
    <property type="entry name" value="TPR-like_helical_dom_sf"/>
</dbReference>
<proteinExistence type="predicted"/>
<dbReference type="SUPFAM" id="SSF53756">
    <property type="entry name" value="UDP-Glycosyltransferase/glycogen phosphorylase"/>
    <property type="match status" value="1"/>
</dbReference>
<dbReference type="SUPFAM" id="SSF48452">
    <property type="entry name" value="TPR-like"/>
    <property type="match status" value="1"/>
</dbReference>
<dbReference type="AlphaFoldDB" id="A0A5A9GHF6"/>
<dbReference type="OrthoDB" id="9778733at2"/>
<organism evidence="4 5">
    <name type="scientific">Azospirillum lipoferum</name>
    <dbReference type="NCBI Taxonomy" id="193"/>
    <lineage>
        <taxon>Bacteria</taxon>
        <taxon>Pseudomonadati</taxon>
        <taxon>Pseudomonadota</taxon>
        <taxon>Alphaproteobacteria</taxon>
        <taxon>Rhodospirillales</taxon>
        <taxon>Azospirillaceae</taxon>
        <taxon>Azospirillum</taxon>
    </lineage>
</organism>
<name>A0A5A9GHF6_AZOLI</name>
<evidence type="ECO:0000256" key="2">
    <source>
        <dbReference type="ARBA" id="ARBA00022803"/>
    </source>
</evidence>
<keyword evidence="5" id="KW-1185">Reference proteome</keyword>